<organism evidence="1 2">
    <name type="scientific">Aldrovandia affinis</name>
    <dbReference type="NCBI Taxonomy" id="143900"/>
    <lineage>
        <taxon>Eukaryota</taxon>
        <taxon>Metazoa</taxon>
        <taxon>Chordata</taxon>
        <taxon>Craniata</taxon>
        <taxon>Vertebrata</taxon>
        <taxon>Euteleostomi</taxon>
        <taxon>Actinopterygii</taxon>
        <taxon>Neopterygii</taxon>
        <taxon>Teleostei</taxon>
        <taxon>Notacanthiformes</taxon>
        <taxon>Halosauridae</taxon>
        <taxon>Aldrovandia</taxon>
    </lineage>
</organism>
<comment type="caution">
    <text evidence="1">The sequence shown here is derived from an EMBL/GenBank/DDBJ whole genome shotgun (WGS) entry which is preliminary data.</text>
</comment>
<gene>
    <name evidence="1" type="ORF">AAFF_G00349930</name>
</gene>
<evidence type="ECO:0000313" key="2">
    <source>
        <dbReference type="Proteomes" id="UP001221898"/>
    </source>
</evidence>
<name>A0AAD7SJA4_9TELE</name>
<protein>
    <submittedName>
        <fullName evidence="1">Uncharacterized protein</fullName>
    </submittedName>
</protein>
<evidence type="ECO:0000313" key="1">
    <source>
        <dbReference type="EMBL" id="KAJ8403667.1"/>
    </source>
</evidence>
<dbReference type="AlphaFoldDB" id="A0AAD7SJA4"/>
<dbReference type="Proteomes" id="UP001221898">
    <property type="component" value="Unassembled WGS sequence"/>
</dbReference>
<sequence>MTPRGLLNQWHICDRLRKITRDYLLQSKPAVLTFFLFPTTRYLQWLCQTHTGHHVGKCMLAQSGPPIPSFRQPCLFPMSHARSLGWHRDFSRGSGFKDGA</sequence>
<reference evidence="1" key="1">
    <citation type="journal article" date="2023" name="Science">
        <title>Genome structures resolve the early diversification of teleost fishes.</title>
        <authorList>
            <person name="Parey E."/>
            <person name="Louis A."/>
            <person name="Montfort J."/>
            <person name="Bouchez O."/>
            <person name="Roques C."/>
            <person name="Iampietro C."/>
            <person name="Lluch J."/>
            <person name="Castinel A."/>
            <person name="Donnadieu C."/>
            <person name="Desvignes T."/>
            <person name="Floi Bucao C."/>
            <person name="Jouanno E."/>
            <person name="Wen M."/>
            <person name="Mejri S."/>
            <person name="Dirks R."/>
            <person name="Jansen H."/>
            <person name="Henkel C."/>
            <person name="Chen W.J."/>
            <person name="Zahm M."/>
            <person name="Cabau C."/>
            <person name="Klopp C."/>
            <person name="Thompson A.W."/>
            <person name="Robinson-Rechavi M."/>
            <person name="Braasch I."/>
            <person name="Lecointre G."/>
            <person name="Bobe J."/>
            <person name="Postlethwait J.H."/>
            <person name="Berthelot C."/>
            <person name="Roest Crollius H."/>
            <person name="Guiguen Y."/>
        </authorList>
    </citation>
    <scope>NUCLEOTIDE SEQUENCE</scope>
    <source>
        <strain evidence="1">NC1722</strain>
    </source>
</reference>
<proteinExistence type="predicted"/>
<keyword evidence="2" id="KW-1185">Reference proteome</keyword>
<accession>A0AAD7SJA4</accession>
<dbReference type="EMBL" id="JAINUG010000057">
    <property type="protein sequence ID" value="KAJ8403667.1"/>
    <property type="molecule type" value="Genomic_DNA"/>
</dbReference>